<dbReference type="AlphaFoldDB" id="A0A1F5JG48"/>
<protein>
    <recommendedName>
        <fullName evidence="9">Leucine--tRNA ligase</fullName>
        <ecNumber evidence="9">6.1.1.4</ecNumber>
    </recommendedName>
    <alternativeName>
        <fullName evidence="9">Leucyl-tRNA synthetase</fullName>
        <shortName evidence="9">LeuRS</shortName>
    </alternativeName>
</protein>
<dbReference type="Proteomes" id="UP000177555">
    <property type="component" value="Unassembled WGS sequence"/>
</dbReference>
<dbReference type="GO" id="GO:0005829">
    <property type="term" value="C:cytosol"/>
    <property type="evidence" value="ECO:0007669"/>
    <property type="project" value="TreeGrafter"/>
</dbReference>
<feature type="binding site" evidence="9">
    <location>
        <position position="585"/>
    </location>
    <ligand>
        <name>ATP</name>
        <dbReference type="ChEBI" id="CHEBI:30616"/>
    </ligand>
</feature>
<feature type="domain" description="Methionyl/Leucyl tRNA synthetase" evidence="13">
    <location>
        <begin position="40"/>
        <end position="182"/>
    </location>
</feature>
<feature type="domain" description="Leucyl-tRNA synthetase editing" evidence="14">
    <location>
        <begin position="220"/>
        <end position="406"/>
    </location>
</feature>
<dbReference type="PANTHER" id="PTHR43740">
    <property type="entry name" value="LEUCYL-TRNA SYNTHETASE"/>
    <property type="match status" value="1"/>
</dbReference>
<comment type="subcellular location">
    <subcellularLocation>
        <location evidence="9">Cytoplasm</location>
    </subcellularLocation>
</comment>
<dbReference type="PRINTS" id="PR00985">
    <property type="entry name" value="TRNASYNTHLEU"/>
</dbReference>
<dbReference type="FunFam" id="1.10.730.10:FF:000002">
    <property type="entry name" value="Leucine--tRNA ligase"/>
    <property type="match status" value="1"/>
</dbReference>
<dbReference type="InterPro" id="IPR002300">
    <property type="entry name" value="aa-tRNA-synth_Ia"/>
</dbReference>
<feature type="short sequence motif" description="'KMSKS' region" evidence="9">
    <location>
        <begin position="582"/>
        <end position="586"/>
    </location>
</feature>
<comment type="caution">
    <text evidence="9">Lacks conserved residue(s) required for the propagation of feature annotation.</text>
</comment>
<keyword evidence="5 9" id="KW-0067">ATP-binding</keyword>
<evidence type="ECO:0000259" key="12">
    <source>
        <dbReference type="Pfam" id="PF08264"/>
    </source>
</evidence>
<evidence type="ECO:0000256" key="6">
    <source>
        <dbReference type="ARBA" id="ARBA00022917"/>
    </source>
</evidence>
<dbReference type="InterPro" id="IPR009008">
    <property type="entry name" value="Val/Leu/Ile-tRNA-synth_edit"/>
</dbReference>
<dbReference type="HAMAP" id="MF_00049_B">
    <property type="entry name" value="Leu_tRNA_synth_B"/>
    <property type="match status" value="1"/>
</dbReference>
<dbReference type="InterPro" id="IPR009080">
    <property type="entry name" value="tRNAsynth_Ia_anticodon-bd"/>
</dbReference>
<evidence type="ECO:0000259" key="13">
    <source>
        <dbReference type="Pfam" id="PF09334"/>
    </source>
</evidence>
<dbReference type="CDD" id="cd00812">
    <property type="entry name" value="LeuRS_core"/>
    <property type="match status" value="1"/>
</dbReference>
<evidence type="ECO:0000256" key="7">
    <source>
        <dbReference type="ARBA" id="ARBA00023146"/>
    </source>
</evidence>
<dbReference type="InterPro" id="IPR001412">
    <property type="entry name" value="aa-tRNA-synth_I_CS"/>
</dbReference>
<dbReference type="SUPFAM" id="SSF47323">
    <property type="entry name" value="Anticodon-binding domain of a subclass of class I aminoacyl-tRNA synthetases"/>
    <property type="match status" value="1"/>
</dbReference>
<comment type="caution">
    <text evidence="15">The sequence shown here is derived from an EMBL/GenBank/DDBJ whole genome shotgun (WGS) entry which is preliminary data.</text>
</comment>
<dbReference type="SUPFAM" id="SSF50677">
    <property type="entry name" value="ValRS/IleRS/LeuRS editing domain"/>
    <property type="match status" value="1"/>
</dbReference>
<dbReference type="Gene3D" id="3.40.50.620">
    <property type="entry name" value="HUPs"/>
    <property type="match status" value="2"/>
</dbReference>
<evidence type="ECO:0000259" key="14">
    <source>
        <dbReference type="Pfam" id="PF13603"/>
    </source>
</evidence>
<organism evidence="15 16">
    <name type="scientific">Candidatus Daviesbacteria bacterium RIFCSPHIGHO2_01_FULL_40_11</name>
    <dbReference type="NCBI Taxonomy" id="1797762"/>
    <lineage>
        <taxon>Bacteria</taxon>
        <taxon>Candidatus Daviesiibacteriota</taxon>
    </lineage>
</organism>
<gene>
    <name evidence="9" type="primary">leuS</name>
    <name evidence="15" type="ORF">A2867_03700</name>
</gene>
<dbReference type="SUPFAM" id="SSF52374">
    <property type="entry name" value="Nucleotidylyl transferase"/>
    <property type="match status" value="1"/>
</dbReference>
<evidence type="ECO:0000256" key="3">
    <source>
        <dbReference type="ARBA" id="ARBA00022598"/>
    </source>
</evidence>
<dbReference type="InterPro" id="IPR002302">
    <property type="entry name" value="Leu-tRNA-ligase"/>
</dbReference>
<dbReference type="GO" id="GO:0005524">
    <property type="term" value="F:ATP binding"/>
    <property type="evidence" value="ECO:0007669"/>
    <property type="project" value="UniProtKB-UniRule"/>
</dbReference>
<dbReference type="PROSITE" id="PS00178">
    <property type="entry name" value="AA_TRNA_LIGASE_I"/>
    <property type="match status" value="1"/>
</dbReference>
<proteinExistence type="inferred from homology"/>
<dbReference type="FunFam" id="3.40.50.620:FF:000056">
    <property type="entry name" value="Leucine--tRNA ligase"/>
    <property type="match status" value="1"/>
</dbReference>
<dbReference type="Pfam" id="PF08264">
    <property type="entry name" value="Anticodon_1"/>
    <property type="match status" value="1"/>
</dbReference>
<dbReference type="InterPro" id="IPR015413">
    <property type="entry name" value="Methionyl/Leucyl_tRNA_Synth"/>
</dbReference>
<dbReference type="CDD" id="cd07958">
    <property type="entry name" value="Anticodon_Ia_Leu_BEm"/>
    <property type="match status" value="1"/>
</dbReference>
<keyword evidence="3 9" id="KW-0436">Ligase</keyword>
<evidence type="ECO:0000313" key="16">
    <source>
        <dbReference type="Proteomes" id="UP000177555"/>
    </source>
</evidence>
<evidence type="ECO:0000256" key="2">
    <source>
        <dbReference type="ARBA" id="ARBA00022490"/>
    </source>
</evidence>
<evidence type="ECO:0000259" key="11">
    <source>
        <dbReference type="Pfam" id="PF00133"/>
    </source>
</evidence>
<dbReference type="NCBIfam" id="TIGR00396">
    <property type="entry name" value="leuS_bact"/>
    <property type="match status" value="1"/>
</dbReference>
<dbReference type="Pfam" id="PF13603">
    <property type="entry name" value="tRNA-synt_1_2"/>
    <property type="match status" value="1"/>
</dbReference>
<evidence type="ECO:0000256" key="4">
    <source>
        <dbReference type="ARBA" id="ARBA00022741"/>
    </source>
</evidence>
<dbReference type="EC" id="6.1.1.4" evidence="9"/>
<dbReference type="InterPro" id="IPR014729">
    <property type="entry name" value="Rossmann-like_a/b/a_fold"/>
</dbReference>
<dbReference type="Pfam" id="PF09334">
    <property type="entry name" value="tRNA-synt_1g"/>
    <property type="match status" value="1"/>
</dbReference>
<dbReference type="InterPro" id="IPR025709">
    <property type="entry name" value="Leu_tRNA-synth_edit"/>
</dbReference>
<keyword evidence="2 9" id="KW-0963">Cytoplasm</keyword>
<evidence type="ECO:0000313" key="15">
    <source>
        <dbReference type="EMBL" id="OGE27586.1"/>
    </source>
</evidence>
<comment type="similarity">
    <text evidence="1 9 10">Belongs to the class-I aminoacyl-tRNA synthetase family.</text>
</comment>
<name>A0A1F5JG48_9BACT</name>
<dbReference type="Pfam" id="PF00133">
    <property type="entry name" value="tRNA-synt_1"/>
    <property type="match status" value="1"/>
</dbReference>
<dbReference type="Gene3D" id="1.10.730.10">
    <property type="entry name" value="Isoleucyl-tRNA Synthetase, Domain 1"/>
    <property type="match status" value="2"/>
</dbReference>
<dbReference type="GO" id="GO:0004823">
    <property type="term" value="F:leucine-tRNA ligase activity"/>
    <property type="evidence" value="ECO:0007669"/>
    <property type="project" value="UniProtKB-UniRule"/>
</dbReference>
<evidence type="ECO:0000256" key="9">
    <source>
        <dbReference type="HAMAP-Rule" id="MF_00049"/>
    </source>
</evidence>
<accession>A0A1F5JG48</accession>
<dbReference type="GO" id="GO:0006429">
    <property type="term" value="P:leucyl-tRNA aminoacylation"/>
    <property type="evidence" value="ECO:0007669"/>
    <property type="project" value="UniProtKB-UniRule"/>
</dbReference>
<keyword evidence="7 9" id="KW-0030">Aminoacyl-tRNA synthetase</keyword>
<feature type="domain" description="Methionyl/Valyl/Leucyl/Isoleucyl-tRNA synthetase anticodon-binding" evidence="12">
    <location>
        <begin position="658"/>
        <end position="764"/>
    </location>
</feature>
<reference evidence="15 16" key="1">
    <citation type="journal article" date="2016" name="Nat. Commun.">
        <title>Thousands of microbial genomes shed light on interconnected biogeochemical processes in an aquifer system.</title>
        <authorList>
            <person name="Anantharaman K."/>
            <person name="Brown C.T."/>
            <person name="Hug L.A."/>
            <person name="Sharon I."/>
            <person name="Castelle C.J."/>
            <person name="Probst A.J."/>
            <person name="Thomas B.C."/>
            <person name="Singh A."/>
            <person name="Wilkins M.J."/>
            <person name="Karaoz U."/>
            <person name="Brodie E.L."/>
            <person name="Williams K.H."/>
            <person name="Hubbard S.S."/>
            <person name="Banfield J.F."/>
        </authorList>
    </citation>
    <scope>NUCLEOTIDE SEQUENCE [LARGE SCALE GENOMIC DNA]</scope>
</reference>
<dbReference type="EMBL" id="MFCP01000035">
    <property type="protein sequence ID" value="OGE27586.1"/>
    <property type="molecule type" value="Genomic_DNA"/>
</dbReference>
<feature type="domain" description="Aminoacyl-tRNA synthetase class Ia" evidence="11">
    <location>
        <begin position="419"/>
        <end position="610"/>
    </location>
</feature>
<evidence type="ECO:0000256" key="1">
    <source>
        <dbReference type="ARBA" id="ARBA00005594"/>
    </source>
</evidence>
<keyword evidence="4 9" id="KW-0547">Nucleotide-binding</keyword>
<evidence type="ECO:0000256" key="5">
    <source>
        <dbReference type="ARBA" id="ARBA00022840"/>
    </source>
</evidence>
<keyword evidence="6 9" id="KW-0648">Protein biosynthesis</keyword>
<dbReference type="InterPro" id="IPR013155">
    <property type="entry name" value="M/V/L/I-tRNA-synth_anticd-bd"/>
</dbReference>
<dbReference type="GO" id="GO:0002161">
    <property type="term" value="F:aminoacyl-tRNA deacylase activity"/>
    <property type="evidence" value="ECO:0007669"/>
    <property type="project" value="InterPro"/>
</dbReference>
<comment type="catalytic activity">
    <reaction evidence="8 9">
        <text>tRNA(Leu) + L-leucine + ATP = L-leucyl-tRNA(Leu) + AMP + diphosphate</text>
        <dbReference type="Rhea" id="RHEA:11688"/>
        <dbReference type="Rhea" id="RHEA-COMP:9613"/>
        <dbReference type="Rhea" id="RHEA-COMP:9622"/>
        <dbReference type="ChEBI" id="CHEBI:30616"/>
        <dbReference type="ChEBI" id="CHEBI:33019"/>
        <dbReference type="ChEBI" id="CHEBI:57427"/>
        <dbReference type="ChEBI" id="CHEBI:78442"/>
        <dbReference type="ChEBI" id="CHEBI:78494"/>
        <dbReference type="ChEBI" id="CHEBI:456215"/>
        <dbReference type="EC" id="6.1.1.4"/>
    </reaction>
</comment>
<sequence>MKKYIPSQIEPKRQKKWKEEKLFSPDLDQASKPFYNLMMFPYPSAEGLHVGNMYPFTGSDIFGRFKRMQGWDVFEPIGLDGFGIHSENYALEVNQHPEELSKVTEKRFYEQLMMIGDAYDWNRTVETYKPEFYKWTQWIFLQMYKKGLAYRKKASVNWCPKDKTVLADEQVVNGLCERCGSKVEQRMLEQWFFRITDYAERLLKNLETIDWSEKVKVAQRNWIGKKEGINIEYQVEEAEEKIVCFTTRPDTNFGATFVVIGPEHPFVASLQNSKLKEIQDYIEKTKNKSEADRIAEGRKKTGVFTGFYAINNLNGKKLPIWISDFVLGNVGTGAVVGVPGHDIRDFQFAKEFGLPVIRVVVGKDGDTSAITRKNQVQEAEGKMINSSFLDGLDIHEATQKIMDYLEEKGWGKRVTSYHLRDWLISRQRYWGPPIPIIYCDKCGIVPVPEKDLPVELPYVKEFRPTGTGKSPLFSVPDFYNVACPKCSGSARRETDVSDTFLDSAWYFLRYPSTEFTQAPFDEKRTKKWLPVDMYIGGAEHSVLHLFYSRFITMVLKDLGYLEFEEPFKTFFAHGLIIKDGAKMSKSKGNVINPDKYIEEYGADTLRVYLMFMGPLSEGGDFRDAGMNGIYRFLQRIWGLQEKVTGDRRQVTVQDQRIMHKTIKKVTGDIEQLKFNTAIASLMEWLNHLSRKEKMSVEEYKILLLLLAPFAPHVTEELWEAIGEKYSIHKQSWPKTDNKYLEEKEFTVAVQINGKVRDVLLIQKDTIDDREVVEKMAQESEKIQKFLAGKSVKKVVYIPGKIISFVVSN</sequence>
<dbReference type="PANTHER" id="PTHR43740:SF2">
    <property type="entry name" value="LEUCINE--TRNA LIGASE, MITOCHONDRIAL"/>
    <property type="match status" value="1"/>
</dbReference>
<evidence type="ECO:0000256" key="10">
    <source>
        <dbReference type="RuleBase" id="RU363035"/>
    </source>
</evidence>
<evidence type="ECO:0000256" key="8">
    <source>
        <dbReference type="ARBA" id="ARBA00047469"/>
    </source>
</evidence>